<reference evidence="2" key="1">
    <citation type="journal article" date="2015" name="Nature">
        <title>Complex archaea that bridge the gap between prokaryotes and eukaryotes.</title>
        <authorList>
            <person name="Spang A."/>
            <person name="Saw J.H."/>
            <person name="Jorgensen S.L."/>
            <person name="Zaremba-Niedzwiedzka K."/>
            <person name="Martijn J."/>
            <person name="Lind A.E."/>
            <person name="van Eijk R."/>
            <person name="Schleper C."/>
            <person name="Guy L."/>
            <person name="Ettema T.J."/>
        </authorList>
    </citation>
    <scope>NUCLEOTIDE SEQUENCE</scope>
</reference>
<organism evidence="2">
    <name type="scientific">marine sediment metagenome</name>
    <dbReference type="NCBI Taxonomy" id="412755"/>
    <lineage>
        <taxon>unclassified sequences</taxon>
        <taxon>metagenomes</taxon>
        <taxon>ecological metagenomes</taxon>
    </lineage>
</organism>
<feature type="region of interest" description="Disordered" evidence="1">
    <location>
        <begin position="49"/>
        <end position="77"/>
    </location>
</feature>
<comment type="caution">
    <text evidence="2">The sequence shown here is derived from an EMBL/GenBank/DDBJ whole genome shotgun (WGS) entry which is preliminary data.</text>
</comment>
<name>A0A0F9KBK0_9ZZZZ</name>
<dbReference type="AlphaFoldDB" id="A0A0F9KBK0"/>
<accession>A0A0F9KBK0</accession>
<proteinExistence type="predicted"/>
<evidence type="ECO:0000313" key="2">
    <source>
        <dbReference type="EMBL" id="KKM72071.1"/>
    </source>
</evidence>
<gene>
    <name evidence="2" type="ORF">LCGC14_1424120</name>
</gene>
<feature type="compositionally biased region" description="Acidic residues" evidence="1">
    <location>
        <begin position="49"/>
        <end position="59"/>
    </location>
</feature>
<dbReference type="EMBL" id="LAZR01009532">
    <property type="protein sequence ID" value="KKM72071.1"/>
    <property type="molecule type" value="Genomic_DNA"/>
</dbReference>
<protein>
    <submittedName>
        <fullName evidence="2">Uncharacterized protein</fullName>
    </submittedName>
</protein>
<sequence length="77" mass="8983">MTLTEWLDAAPTPRHAWEAKDTLRALTRRWYQDEEMAELVGEVLDVWDESAEWGPDPDDEHPREQGYEVPLLPPVKP</sequence>
<evidence type="ECO:0000256" key="1">
    <source>
        <dbReference type="SAM" id="MobiDB-lite"/>
    </source>
</evidence>